<reference evidence="7 8" key="1">
    <citation type="submission" date="2020-07" db="EMBL/GenBank/DDBJ databases">
        <title>Sequencing the genomes of 1000 actinobacteria strains.</title>
        <authorList>
            <person name="Klenk H.-P."/>
        </authorList>
    </citation>
    <scope>NUCLEOTIDE SEQUENCE [LARGE SCALE GENOMIC DNA]</scope>
    <source>
        <strain evidence="7 8">DSM 19970</strain>
    </source>
</reference>
<organism evidence="7 8">
    <name type="scientific">Demequina lutea</name>
    <dbReference type="NCBI Taxonomy" id="431489"/>
    <lineage>
        <taxon>Bacteria</taxon>
        <taxon>Bacillati</taxon>
        <taxon>Actinomycetota</taxon>
        <taxon>Actinomycetes</taxon>
        <taxon>Micrococcales</taxon>
        <taxon>Demequinaceae</taxon>
        <taxon>Demequina</taxon>
    </lineage>
</organism>
<dbReference type="OrthoDB" id="9787548at2"/>
<keyword evidence="3 6" id="KW-0812">Transmembrane</keyword>
<keyword evidence="4 6" id="KW-1133">Transmembrane helix</keyword>
<feature type="transmembrane region" description="Helical" evidence="6">
    <location>
        <begin position="385"/>
        <end position="406"/>
    </location>
</feature>
<feature type="transmembrane region" description="Helical" evidence="6">
    <location>
        <begin position="344"/>
        <end position="365"/>
    </location>
</feature>
<feature type="transmembrane region" description="Helical" evidence="6">
    <location>
        <begin position="112"/>
        <end position="132"/>
    </location>
</feature>
<evidence type="ECO:0000313" key="7">
    <source>
        <dbReference type="EMBL" id="NYI42758.1"/>
    </source>
</evidence>
<dbReference type="GO" id="GO:0005886">
    <property type="term" value="C:plasma membrane"/>
    <property type="evidence" value="ECO:0007669"/>
    <property type="project" value="TreeGrafter"/>
</dbReference>
<dbReference type="PANTHER" id="PTHR11706:SF33">
    <property type="entry name" value="NATURAL RESISTANCE-ASSOCIATED MACROPHAGE PROTEIN 2"/>
    <property type="match status" value="1"/>
</dbReference>
<name>A0A7Y9ZEJ3_9MICO</name>
<protein>
    <submittedName>
        <fullName evidence="7">Mn2+/Fe2+ NRAMP family transporter</fullName>
    </submittedName>
</protein>
<comment type="caution">
    <text evidence="7">The sequence shown here is derived from an EMBL/GenBank/DDBJ whole genome shotgun (WGS) entry which is preliminary data.</text>
</comment>
<accession>A0A7Y9ZEJ3</accession>
<feature type="transmembrane region" description="Helical" evidence="6">
    <location>
        <begin position="38"/>
        <end position="61"/>
    </location>
</feature>
<dbReference type="GO" id="GO:0015086">
    <property type="term" value="F:cadmium ion transmembrane transporter activity"/>
    <property type="evidence" value="ECO:0007669"/>
    <property type="project" value="TreeGrafter"/>
</dbReference>
<proteinExistence type="predicted"/>
<dbReference type="GO" id="GO:0005384">
    <property type="term" value="F:manganese ion transmembrane transporter activity"/>
    <property type="evidence" value="ECO:0007669"/>
    <property type="project" value="TreeGrafter"/>
</dbReference>
<feature type="transmembrane region" description="Helical" evidence="6">
    <location>
        <begin position="225"/>
        <end position="247"/>
    </location>
</feature>
<evidence type="ECO:0000256" key="2">
    <source>
        <dbReference type="ARBA" id="ARBA00022448"/>
    </source>
</evidence>
<comment type="subcellular location">
    <subcellularLocation>
        <location evidence="1">Membrane</location>
        <topology evidence="1">Multi-pass membrane protein</topology>
    </subcellularLocation>
</comment>
<feature type="transmembrane region" description="Helical" evidence="6">
    <location>
        <begin position="319"/>
        <end position="338"/>
    </location>
</feature>
<evidence type="ECO:0000256" key="4">
    <source>
        <dbReference type="ARBA" id="ARBA00022989"/>
    </source>
</evidence>
<sequence>MKRVFGLFLGIVTAFGGFIDIGDLVADAQVGARFGLSLAFVTVVAVVIIMCFAEMSARIAIATRRAAFDVVRERLGPKAGLAGLAASFTVTAMLVMAELSGVALALELATSVNHLLFIPVLAVVAFLIVWKLPFEPLEILFGVLGLATLVWLVAITHLAPDWGSLLHGATHPSLPHGEGLPTMLFFAISLLGAQATPYETFFFSSGAVEQGWTSKKSLPDMRANVLMGFPLGGLLAIAIQTASMLVLAPRGISVQHLSDSVSPIAYSLGKLGLAVAILAVFAVTFGATMETLMSTAFITAHFFGWSWGVIGRQFRSSRFYALIIAVLVGAVLFALTTIDPIKVTIYAVVLSSVTLPVTFLPLLIVGNDRRVMGSTLVNGKLANTVGSLSMLVVIPAALLALPLLVATKAGMG</sequence>
<dbReference type="PANTHER" id="PTHR11706">
    <property type="entry name" value="SOLUTE CARRIER PROTEIN FAMILY 11 MEMBER"/>
    <property type="match status" value="1"/>
</dbReference>
<dbReference type="RefSeq" id="WP_062075201.1">
    <property type="nucleotide sequence ID" value="NZ_BBRC01000006.1"/>
</dbReference>
<evidence type="ECO:0000256" key="6">
    <source>
        <dbReference type="SAM" id="Phobius"/>
    </source>
</evidence>
<dbReference type="Pfam" id="PF01566">
    <property type="entry name" value="Nramp"/>
    <property type="match status" value="1"/>
</dbReference>
<dbReference type="NCBIfam" id="NF037982">
    <property type="entry name" value="Nramp_1"/>
    <property type="match status" value="1"/>
</dbReference>
<feature type="transmembrane region" description="Helical" evidence="6">
    <location>
        <begin position="81"/>
        <end position="106"/>
    </location>
</feature>
<evidence type="ECO:0000313" key="8">
    <source>
        <dbReference type="Proteomes" id="UP000547973"/>
    </source>
</evidence>
<feature type="transmembrane region" description="Helical" evidence="6">
    <location>
        <begin position="139"/>
        <end position="159"/>
    </location>
</feature>
<dbReference type="EMBL" id="JACBZO010000001">
    <property type="protein sequence ID" value="NYI42758.1"/>
    <property type="molecule type" value="Genomic_DNA"/>
</dbReference>
<evidence type="ECO:0000256" key="5">
    <source>
        <dbReference type="ARBA" id="ARBA00023136"/>
    </source>
</evidence>
<dbReference type="InterPro" id="IPR001046">
    <property type="entry name" value="NRAMP_fam"/>
</dbReference>
<gene>
    <name evidence="7" type="ORF">BKA03_002877</name>
</gene>
<keyword evidence="5 6" id="KW-0472">Membrane</keyword>
<keyword evidence="2" id="KW-0813">Transport</keyword>
<dbReference type="AlphaFoldDB" id="A0A7Y9ZEJ3"/>
<feature type="transmembrane region" description="Helical" evidence="6">
    <location>
        <begin position="268"/>
        <end position="286"/>
    </location>
</feature>
<evidence type="ECO:0000256" key="3">
    <source>
        <dbReference type="ARBA" id="ARBA00022692"/>
    </source>
</evidence>
<dbReference type="GO" id="GO:0034755">
    <property type="term" value="P:iron ion transmembrane transport"/>
    <property type="evidence" value="ECO:0007669"/>
    <property type="project" value="TreeGrafter"/>
</dbReference>
<dbReference type="Proteomes" id="UP000547973">
    <property type="component" value="Unassembled WGS sequence"/>
</dbReference>
<evidence type="ECO:0000256" key="1">
    <source>
        <dbReference type="ARBA" id="ARBA00004141"/>
    </source>
</evidence>
<keyword evidence="8" id="KW-1185">Reference proteome</keyword>